<sequence>DKQTVKAPLSEVNLLERSATYLARETARSSCSKTSMTTLLVPAMDALSGAGKLLGLMVRPLNVRGREKKMWLEGGWRLVLGKEESANRRVFDESVEWIEAIPQWV</sequence>
<feature type="non-terminal residue" evidence="1">
    <location>
        <position position="1"/>
    </location>
</feature>
<organism evidence="1 2">
    <name type="scientific">Vigna mungo</name>
    <name type="common">Black gram</name>
    <name type="synonym">Phaseolus mungo</name>
    <dbReference type="NCBI Taxonomy" id="3915"/>
    <lineage>
        <taxon>Eukaryota</taxon>
        <taxon>Viridiplantae</taxon>
        <taxon>Streptophyta</taxon>
        <taxon>Embryophyta</taxon>
        <taxon>Tracheophyta</taxon>
        <taxon>Spermatophyta</taxon>
        <taxon>Magnoliopsida</taxon>
        <taxon>eudicotyledons</taxon>
        <taxon>Gunneridae</taxon>
        <taxon>Pentapetalae</taxon>
        <taxon>rosids</taxon>
        <taxon>fabids</taxon>
        <taxon>Fabales</taxon>
        <taxon>Fabaceae</taxon>
        <taxon>Papilionoideae</taxon>
        <taxon>50 kb inversion clade</taxon>
        <taxon>NPAAA clade</taxon>
        <taxon>indigoferoid/millettioid clade</taxon>
        <taxon>Phaseoleae</taxon>
        <taxon>Vigna</taxon>
    </lineage>
</organism>
<gene>
    <name evidence="1" type="ORF">V8G54_007806</name>
</gene>
<dbReference type="AlphaFoldDB" id="A0AAQ3S5T4"/>
<keyword evidence="2" id="KW-1185">Reference proteome</keyword>
<dbReference type="Proteomes" id="UP001374535">
    <property type="component" value="Chromosome 2"/>
</dbReference>
<dbReference type="EMBL" id="CP144699">
    <property type="protein sequence ID" value="WVZ20484.1"/>
    <property type="molecule type" value="Genomic_DNA"/>
</dbReference>
<evidence type="ECO:0000313" key="2">
    <source>
        <dbReference type="Proteomes" id="UP001374535"/>
    </source>
</evidence>
<proteinExistence type="predicted"/>
<protein>
    <submittedName>
        <fullName evidence="1">Uncharacterized protein</fullName>
    </submittedName>
</protein>
<evidence type="ECO:0000313" key="1">
    <source>
        <dbReference type="EMBL" id="WVZ20484.1"/>
    </source>
</evidence>
<reference evidence="1 2" key="1">
    <citation type="journal article" date="2023" name="Life. Sci Alliance">
        <title>Evolutionary insights into 3D genome organization and epigenetic landscape of Vigna mungo.</title>
        <authorList>
            <person name="Junaid A."/>
            <person name="Singh B."/>
            <person name="Bhatia S."/>
        </authorList>
    </citation>
    <scope>NUCLEOTIDE SEQUENCE [LARGE SCALE GENOMIC DNA]</scope>
    <source>
        <strain evidence="1">Urdbean</strain>
    </source>
</reference>
<name>A0AAQ3S5T4_VIGMU</name>
<accession>A0AAQ3S5T4</accession>